<dbReference type="FunCoup" id="A0A177D0J8">
    <property type="interactions" value="140"/>
</dbReference>
<protein>
    <submittedName>
        <fullName evidence="2">Alpha/beta-hydrolase</fullName>
    </submittedName>
</protein>
<dbReference type="InterPro" id="IPR029058">
    <property type="entry name" value="AB_hydrolase_fold"/>
</dbReference>
<gene>
    <name evidence="2" type="ORF">CC84DRAFT_1069668</name>
</gene>
<dbReference type="PANTHER" id="PTHR48081">
    <property type="entry name" value="AB HYDROLASE SUPERFAMILY PROTEIN C4A8.06C"/>
    <property type="match status" value="1"/>
</dbReference>
<evidence type="ECO:0000256" key="1">
    <source>
        <dbReference type="ARBA" id="ARBA00022801"/>
    </source>
</evidence>
<dbReference type="InterPro" id="IPR050300">
    <property type="entry name" value="GDXG_lipolytic_enzyme"/>
</dbReference>
<reference evidence="2 3" key="1">
    <citation type="submission" date="2016-05" db="EMBL/GenBank/DDBJ databases">
        <title>Comparative analysis of secretome profiles of manganese(II)-oxidizing ascomycete fungi.</title>
        <authorList>
            <consortium name="DOE Joint Genome Institute"/>
            <person name="Zeiner C.A."/>
            <person name="Purvine S.O."/>
            <person name="Zink E.M."/>
            <person name="Wu S."/>
            <person name="Pasa-Tolic L."/>
            <person name="Chaput D.L."/>
            <person name="Haridas S."/>
            <person name="Grigoriev I.V."/>
            <person name="Santelli C.M."/>
            <person name="Hansel C.M."/>
        </authorList>
    </citation>
    <scope>NUCLEOTIDE SEQUENCE [LARGE SCALE GENOMIC DNA]</scope>
    <source>
        <strain evidence="2 3">AP3s5-JAC2a</strain>
    </source>
</reference>
<sequence>FWIIYVHGGAWRDPTQDSLCVVPTLRALVDKHAGLFQQSSERRIAGIASLNYRLSPYPSHSTDPSAPDDQDRNVMHPRHVEDVRDALTYLVKELGVQRWIGVGHSCGATLLLQLPLVCTEKERGIQDDLRGMVLLAGIYDVPTFLAEHKPPKCPENIAAIYADIVAGAFGEDEVVHRDVSPARVGKGNLWGTHAVLGYSAEDDLVEPKQREMMLERYAEEGWVRGAQGREAEAEKVVDARDLVRGHDEVWEDGVQVADLIAEVVAKVD</sequence>
<dbReference type="OrthoDB" id="420264at2759"/>
<dbReference type="Proteomes" id="UP000077069">
    <property type="component" value="Unassembled WGS sequence"/>
</dbReference>
<accession>A0A177D0J8</accession>
<dbReference type="GeneID" id="28757146"/>
<name>A0A177D0J8_9PLEO</name>
<dbReference type="InParanoid" id="A0A177D0J8"/>
<feature type="non-terminal residue" evidence="2">
    <location>
        <position position="268"/>
    </location>
</feature>
<dbReference type="Gene3D" id="3.40.50.1820">
    <property type="entry name" value="alpha/beta hydrolase"/>
    <property type="match status" value="1"/>
</dbReference>
<evidence type="ECO:0000313" key="2">
    <source>
        <dbReference type="EMBL" id="OAG12650.1"/>
    </source>
</evidence>
<feature type="non-terminal residue" evidence="2">
    <location>
        <position position="1"/>
    </location>
</feature>
<dbReference type="AlphaFoldDB" id="A0A177D0J8"/>
<proteinExistence type="predicted"/>
<dbReference type="STRING" id="1460663.A0A177D0J8"/>
<evidence type="ECO:0000313" key="3">
    <source>
        <dbReference type="Proteomes" id="UP000077069"/>
    </source>
</evidence>
<keyword evidence="1 2" id="KW-0378">Hydrolase</keyword>
<dbReference type="EMBL" id="KV441548">
    <property type="protein sequence ID" value="OAG12650.1"/>
    <property type="molecule type" value="Genomic_DNA"/>
</dbReference>
<dbReference type="SUPFAM" id="SSF53474">
    <property type="entry name" value="alpha/beta-Hydrolases"/>
    <property type="match status" value="1"/>
</dbReference>
<organism evidence="2 3">
    <name type="scientific">Paraphaeosphaeria sporulosa</name>
    <dbReference type="NCBI Taxonomy" id="1460663"/>
    <lineage>
        <taxon>Eukaryota</taxon>
        <taxon>Fungi</taxon>
        <taxon>Dikarya</taxon>
        <taxon>Ascomycota</taxon>
        <taxon>Pezizomycotina</taxon>
        <taxon>Dothideomycetes</taxon>
        <taxon>Pleosporomycetidae</taxon>
        <taxon>Pleosporales</taxon>
        <taxon>Massarineae</taxon>
        <taxon>Didymosphaeriaceae</taxon>
        <taxon>Paraphaeosphaeria</taxon>
    </lineage>
</organism>
<dbReference type="PANTHER" id="PTHR48081:SF33">
    <property type="entry name" value="KYNURENINE FORMAMIDASE"/>
    <property type="match status" value="1"/>
</dbReference>
<dbReference type="RefSeq" id="XP_018043015.1">
    <property type="nucleotide sequence ID" value="XM_018173660.1"/>
</dbReference>
<dbReference type="GO" id="GO:0016787">
    <property type="term" value="F:hydrolase activity"/>
    <property type="evidence" value="ECO:0007669"/>
    <property type="project" value="UniProtKB-KW"/>
</dbReference>
<keyword evidence="3" id="KW-1185">Reference proteome</keyword>